<sequence length="131" mass="15393">MLRTQYLLAFLIYYVLAETRIQKAEVGQRVVLDIGQYVSRWRRVRDYETDEFIRHCSEFETEESCQGFVNDDGEPVEPPSNAYVDENGRLIFHSFLETDAGFYMSPDEKAVEGFFPLDKNRKTFISLEVMK</sequence>
<evidence type="ECO:0000313" key="2">
    <source>
        <dbReference type="EMBL" id="VDM61772.1"/>
    </source>
</evidence>
<evidence type="ECO:0000256" key="1">
    <source>
        <dbReference type="SAM" id="SignalP"/>
    </source>
</evidence>
<protein>
    <submittedName>
        <fullName evidence="2 4">Uncharacterized protein</fullName>
    </submittedName>
</protein>
<dbReference type="OMA" id="VVTWKRE"/>
<keyword evidence="1" id="KW-0732">Signal</keyword>
<dbReference type="EMBL" id="UYYA01004423">
    <property type="protein sequence ID" value="VDM61772.1"/>
    <property type="molecule type" value="Genomic_DNA"/>
</dbReference>
<dbReference type="WBParaSite" id="ACOC_0001018601-mRNA-1">
    <property type="protein sequence ID" value="ACOC_0001018601-mRNA-1"/>
    <property type="gene ID" value="ACOC_0001018601"/>
</dbReference>
<organism evidence="4">
    <name type="scientific">Angiostrongylus costaricensis</name>
    <name type="common">Nematode worm</name>
    <dbReference type="NCBI Taxonomy" id="334426"/>
    <lineage>
        <taxon>Eukaryota</taxon>
        <taxon>Metazoa</taxon>
        <taxon>Ecdysozoa</taxon>
        <taxon>Nematoda</taxon>
        <taxon>Chromadorea</taxon>
        <taxon>Rhabditida</taxon>
        <taxon>Rhabditina</taxon>
        <taxon>Rhabditomorpha</taxon>
        <taxon>Strongyloidea</taxon>
        <taxon>Metastrongylidae</taxon>
        <taxon>Angiostrongylus</taxon>
    </lineage>
</organism>
<dbReference type="PANTHER" id="PTHR35182:SF1">
    <property type="entry name" value="COLD-SHOCK PROTEIN-RELATED"/>
    <property type="match status" value="1"/>
</dbReference>
<name>A0A0R3PVU3_ANGCS</name>
<dbReference type="AlphaFoldDB" id="A0A0R3PVU3"/>
<evidence type="ECO:0000313" key="3">
    <source>
        <dbReference type="Proteomes" id="UP000267027"/>
    </source>
</evidence>
<proteinExistence type="predicted"/>
<accession>A0A0R3PVU3</accession>
<feature type="chain" id="PRO_5043130355" evidence="1">
    <location>
        <begin position="18"/>
        <end position="131"/>
    </location>
</feature>
<keyword evidence="3" id="KW-1185">Reference proteome</keyword>
<reference evidence="4" key="1">
    <citation type="submission" date="2017-02" db="UniProtKB">
        <authorList>
            <consortium name="WormBaseParasite"/>
        </authorList>
    </citation>
    <scope>IDENTIFICATION</scope>
</reference>
<feature type="signal peptide" evidence="1">
    <location>
        <begin position="1"/>
        <end position="17"/>
    </location>
</feature>
<gene>
    <name evidence="2" type="ORF">ACOC_LOCUS10187</name>
</gene>
<reference evidence="2 3" key="2">
    <citation type="submission" date="2018-11" db="EMBL/GenBank/DDBJ databases">
        <authorList>
            <consortium name="Pathogen Informatics"/>
        </authorList>
    </citation>
    <scope>NUCLEOTIDE SEQUENCE [LARGE SCALE GENOMIC DNA]</scope>
    <source>
        <strain evidence="2 3">Costa Rica</strain>
    </source>
</reference>
<dbReference type="PANTHER" id="PTHR35182">
    <property type="entry name" value="PROTEIN CBG13762"/>
    <property type="match status" value="1"/>
</dbReference>
<evidence type="ECO:0000313" key="4">
    <source>
        <dbReference type="WBParaSite" id="ACOC_0001018601-mRNA-1"/>
    </source>
</evidence>
<dbReference type="Proteomes" id="UP000267027">
    <property type="component" value="Unassembled WGS sequence"/>
</dbReference>